<proteinExistence type="predicted"/>
<reference evidence="2" key="1">
    <citation type="submission" date="2021-03" db="EMBL/GenBank/DDBJ databases">
        <title>Draft genome sequence of rust myrtle Austropuccinia psidii MF-1, a brazilian biotype.</title>
        <authorList>
            <person name="Quecine M.C."/>
            <person name="Pachon D.M.R."/>
            <person name="Bonatelli M.L."/>
            <person name="Correr F.H."/>
            <person name="Franceschini L.M."/>
            <person name="Leite T.F."/>
            <person name="Margarido G.R.A."/>
            <person name="Almeida C.A."/>
            <person name="Ferrarezi J.A."/>
            <person name="Labate C.A."/>
        </authorList>
    </citation>
    <scope>NUCLEOTIDE SEQUENCE</scope>
    <source>
        <strain evidence="2">MF-1</strain>
    </source>
</reference>
<dbReference type="AlphaFoldDB" id="A0A9Q3C9Q5"/>
<comment type="caution">
    <text evidence="2">The sequence shown here is derived from an EMBL/GenBank/DDBJ whole genome shotgun (WGS) entry which is preliminary data.</text>
</comment>
<protein>
    <submittedName>
        <fullName evidence="2">Uncharacterized protein</fullName>
    </submittedName>
</protein>
<feature type="signal peptide" evidence="1">
    <location>
        <begin position="1"/>
        <end position="18"/>
    </location>
</feature>
<name>A0A9Q3C9Q5_9BASI</name>
<sequence length="124" mass="14052">MLTLWKFILFLSFDLLSGLGCLTFGNEALNEDDDLLHALLSSLQSPLEPPQTIEALSQPLSSSCLGANQPIYPSNGHNNPLLPHPQLHPVHSYFPFDRSVHESHPNKRLSKRQFQMFAMIFFHN</sequence>
<dbReference type="EMBL" id="AVOT02005693">
    <property type="protein sequence ID" value="MBW0479722.1"/>
    <property type="molecule type" value="Genomic_DNA"/>
</dbReference>
<evidence type="ECO:0000256" key="1">
    <source>
        <dbReference type="SAM" id="SignalP"/>
    </source>
</evidence>
<feature type="chain" id="PRO_5040503828" evidence="1">
    <location>
        <begin position="19"/>
        <end position="124"/>
    </location>
</feature>
<keyword evidence="3" id="KW-1185">Reference proteome</keyword>
<dbReference type="Proteomes" id="UP000765509">
    <property type="component" value="Unassembled WGS sequence"/>
</dbReference>
<evidence type="ECO:0000313" key="2">
    <source>
        <dbReference type="EMBL" id="MBW0479722.1"/>
    </source>
</evidence>
<accession>A0A9Q3C9Q5</accession>
<keyword evidence="1" id="KW-0732">Signal</keyword>
<evidence type="ECO:0000313" key="3">
    <source>
        <dbReference type="Proteomes" id="UP000765509"/>
    </source>
</evidence>
<gene>
    <name evidence="2" type="ORF">O181_019437</name>
</gene>
<organism evidence="2 3">
    <name type="scientific">Austropuccinia psidii MF-1</name>
    <dbReference type="NCBI Taxonomy" id="1389203"/>
    <lineage>
        <taxon>Eukaryota</taxon>
        <taxon>Fungi</taxon>
        <taxon>Dikarya</taxon>
        <taxon>Basidiomycota</taxon>
        <taxon>Pucciniomycotina</taxon>
        <taxon>Pucciniomycetes</taxon>
        <taxon>Pucciniales</taxon>
        <taxon>Sphaerophragmiaceae</taxon>
        <taxon>Austropuccinia</taxon>
    </lineage>
</organism>